<dbReference type="Proteomes" id="UP000029448">
    <property type="component" value="Unassembled WGS sequence"/>
</dbReference>
<gene>
    <name evidence="3" type="ORF">AtDm6_1275</name>
</gene>
<dbReference type="InterPro" id="IPR006528">
    <property type="entry name" value="Phage_head_morphogenesis_dom"/>
</dbReference>
<feature type="domain" description="Phage head morphogenesis" evidence="2">
    <location>
        <begin position="56"/>
        <end position="173"/>
    </location>
</feature>
<dbReference type="AlphaFoldDB" id="A0A094YSC9"/>
<dbReference type="Pfam" id="PF04233">
    <property type="entry name" value="Phage_Mu_F"/>
    <property type="match status" value="1"/>
</dbReference>
<comment type="caution">
    <text evidence="3">The sequence shown here is derived from an EMBL/GenBank/DDBJ whole genome shotgun (WGS) entry which is preliminary data.</text>
</comment>
<proteinExistence type="predicted"/>
<keyword evidence="4" id="KW-1185">Reference proteome</keyword>
<dbReference type="PATRIC" id="fig|104102.7.peg.1265"/>
<evidence type="ECO:0000259" key="2">
    <source>
        <dbReference type="Pfam" id="PF04233"/>
    </source>
</evidence>
<sequence>MTDEVIRGIGLAPSEAISFFRKKINMPSKRWGELEAQAHGTQFAVAGATSKALLDDFRVALNKALVEGTTLAEFRKDFDRIVQKHGWSYNGSPGWRSAIIYETNLSSAYAAGRYREMTTPEALDIYPYWRYRHHACEHPRPAHVAWDGMILPADDPWWNTHYPPNGWRCHCTVEPVSRRDLKRYNWTVSEAPPLEERPWRNPATGKTVLVPKGIDPGFQSNPGRDWLESEKSRATVRMTLDAQPKETMAPAERENFQKKQVQELLKVRSGMVEAGTASEPLQQALNVKTDSVRLSDETLGKNMAAHPEIEQVDYMRLPMLIADPVAIIRDRKPTSVVVISRYAGQLYRTAIKRTVNGAEMYLDTFFKFGVTDAQRLARNRGTLWGEVPAELSAKDQTKEK</sequence>
<dbReference type="RefSeq" id="WP_052051269.1">
    <property type="nucleotide sequence ID" value="NZ_JAUYUW010000001.1"/>
</dbReference>
<accession>A0A094YSC9</accession>
<organism evidence="3 4">
    <name type="scientific">Acetobacter tropicalis</name>
    <dbReference type="NCBI Taxonomy" id="104102"/>
    <lineage>
        <taxon>Bacteria</taxon>
        <taxon>Pseudomonadati</taxon>
        <taxon>Pseudomonadota</taxon>
        <taxon>Alphaproteobacteria</taxon>
        <taxon>Acetobacterales</taxon>
        <taxon>Acetobacteraceae</taxon>
        <taxon>Acetobacter</taxon>
    </lineage>
</organism>
<dbReference type="EMBL" id="JOKM01000048">
    <property type="protein sequence ID" value="KGB24277.1"/>
    <property type="molecule type" value="Genomic_DNA"/>
</dbReference>
<dbReference type="STRING" id="104102.AtDm6_1275"/>
<feature type="region of interest" description="Disordered" evidence="1">
    <location>
        <begin position="197"/>
        <end position="225"/>
    </location>
</feature>
<name>A0A094YSC9_9PROT</name>
<protein>
    <submittedName>
        <fullName evidence="3">Mu-like prophage Flumu F protein</fullName>
    </submittedName>
</protein>
<evidence type="ECO:0000256" key="1">
    <source>
        <dbReference type="SAM" id="MobiDB-lite"/>
    </source>
</evidence>
<dbReference type="GeneID" id="89479012"/>
<evidence type="ECO:0000313" key="4">
    <source>
        <dbReference type="Proteomes" id="UP000029448"/>
    </source>
</evidence>
<reference evidence="3 4" key="1">
    <citation type="submission" date="2014-06" db="EMBL/GenBank/DDBJ databases">
        <title>Functional and comparative genomic analyses of the Drosophila gut microbiota identify candidate symbiosis factors.</title>
        <authorList>
            <person name="Newell P.D."/>
            <person name="Chaston J.M."/>
            <person name="Douglas A.E."/>
        </authorList>
    </citation>
    <scope>NUCLEOTIDE SEQUENCE [LARGE SCALE GENOMIC DNA]</scope>
    <source>
        <strain evidence="3 4">DmCS_006</strain>
    </source>
</reference>
<evidence type="ECO:0000313" key="3">
    <source>
        <dbReference type="EMBL" id="KGB24277.1"/>
    </source>
</evidence>